<evidence type="ECO:0000256" key="1">
    <source>
        <dbReference type="SAM" id="MobiDB-lite"/>
    </source>
</evidence>
<dbReference type="EMBL" id="JBBIAA010000016">
    <property type="protein sequence ID" value="MEJ5946125.1"/>
    <property type="molecule type" value="Genomic_DNA"/>
</dbReference>
<feature type="compositionally biased region" description="Low complexity" evidence="1">
    <location>
        <begin position="150"/>
        <end position="162"/>
    </location>
</feature>
<evidence type="ECO:0000313" key="4">
    <source>
        <dbReference type="Proteomes" id="UP001387100"/>
    </source>
</evidence>
<reference evidence="3 4" key="1">
    <citation type="journal article" date="2017" name="Int. J. Syst. Evol. Microbiol.">
        <title>Pseudokineococcus basanitobsidens sp. nov., isolated from volcanic rock.</title>
        <authorList>
            <person name="Lee D.W."/>
            <person name="Park M.Y."/>
            <person name="Kim J.J."/>
            <person name="Kim B.S."/>
        </authorList>
    </citation>
    <scope>NUCLEOTIDE SEQUENCE [LARGE SCALE GENOMIC DNA]</scope>
    <source>
        <strain evidence="3 4">DSM 103726</strain>
    </source>
</reference>
<name>A0ABU8RM37_9ACTN</name>
<sequence length="187" mass="19677">MEGFARRALHDVATGRFERTLAGLTAAGAVVTTLEIYTSHDSASFGNKMMWWPIAVVPTLVPAGVAAVVSRRAARTVLPFASALVVANGLQGTYLHARGIAQKPGGWRMAAYNLEMGPPLFAPALASLVGGMGLLASVLRREGSDDDGPAVASTRSSRLASRAQHDVARTRSTARRTARRAARRVGA</sequence>
<gene>
    <name evidence="3" type="ORF">WDZ17_12560</name>
</gene>
<feature type="transmembrane region" description="Helical" evidence="2">
    <location>
        <begin position="50"/>
        <end position="70"/>
    </location>
</feature>
<keyword evidence="2" id="KW-0472">Membrane</keyword>
<organism evidence="3 4">
    <name type="scientific">Pseudokineococcus basanitobsidens</name>
    <dbReference type="NCBI Taxonomy" id="1926649"/>
    <lineage>
        <taxon>Bacteria</taxon>
        <taxon>Bacillati</taxon>
        <taxon>Actinomycetota</taxon>
        <taxon>Actinomycetes</taxon>
        <taxon>Kineosporiales</taxon>
        <taxon>Kineosporiaceae</taxon>
        <taxon>Pseudokineococcus</taxon>
    </lineage>
</organism>
<accession>A0ABU8RM37</accession>
<feature type="transmembrane region" description="Helical" evidence="2">
    <location>
        <begin position="77"/>
        <end position="97"/>
    </location>
</feature>
<feature type="region of interest" description="Disordered" evidence="1">
    <location>
        <begin position="142"/>
        <end position="187"/>
    </location>
</feature>
<keyword evidence="2" id="KW-1133">Transmembrane helix</keyword>
<feature type="transmembrane region" description="Helical" evidence="2">
    <location>
        <begin position="117"/>
        <end position="139"/>
    </location>
</feature>
<keyword evidence="4" id="KW-1185">Reference proteome</keyword>
<dbReference type="Proteomes" id="UP001387100">
    <property type="component" value="Unassembled WGS sequence"/>
</dbReference>
<proteinExistence type="predicted"/>
<keyword evidence="2" id="KW-0812">Transmembrane</keyword>
<protein>
    <submittedName>
        <fullName evidence="3">Uncharacterized protein</fullName>
    </submittedName>
</protein>
<evidence type="ECO:0000313" key="3">
    <source>
        <dbReference type="EMBL" id="MEJ5946125.1"/>
    </source>
</evidence>
<evidence type="ECO:0000256" key="2">
    <source>
        <dbReference type="SAM" id="Phobius"/>
    </source>
</evidence>
<comment type="caution">
    <text evidence="3">The sequence shown here is derived from an EMBL/GenBank/DDBJ whole genome shotgun (WGS) entry which is preliminary data.</text>
</comment>
<feature type="compositionally biased region" description="Basic residues" evidence="1">
    <location>
        <begin position="172"/>
        <end position="187"/>
    </location>
</feature>
<feature type="transmembrane region" description="Helical" evidence="2">
    <location>
        <begin position="21"/>
        <end position="38"/>
    </location>
</feature>